<gene>
    <name evidence="2" type="ORF">UFOVP181_165</name>
    <name evidence="1" type="ORF">UFOVP57_474</name>
</gene>
<evidence type="ECO:0000313" key="1">
    <source>
        <dbReference type="EMBL" id="CAB4126073.1"/>
    </source>
</evidence>
<sequence length="436" mass="50286">MSKVIFCTVRNYTNNVWVDTKMLQYTHANQIWWADNQYPCVIVDTYNDLNQYLDQADWLVVQTAGDTIMERTHLWDKLHSIDDDVGFIGHLVWYHGLPTPHIHPQCFILRTSAVNTLSFDETSNSIKTFIRSEEDMHQGKAPLELFLTNNDSVVNCGFGAKILEQVLLNGYRAINFDYDWRFGGTACPFELSDNFKCILQELDWPGPPSRGFCYPENNTDLFEKALKDFVVYDGLDISQQMYIEIIQKVVDLQNNKVVNILNWDFCNTDSQHDHIICPAGGLFGEITASKTGAKRITFYDINKHTLAFKQSLYTEWDGNNYIEYAKKWASDRNLITEPRWQKAQASVAGQNTDINTVLDNWNYFKSLEVEFVYCNIIADVKTILNYITENSLLHTSTILNYYPVSMITHTTADIDTARKGISDRVEKTNSIWTEVN</sequence>
<reference evidence="1" key="1">
    <citation type="submission" date="2020-04" db="EMBL/GenBank/DDBJ databases">
        <authorList>
            <person name="Chiriac C."/>
            <person name="Salcher M."/>
            <person name="Ghai R."/>
            <person name="Kavagutti S V."/>
        </authorList>
    </citation>
    <scope>NUCLEOTIDE SEQUENCE</scope>
</reference>
<accession>A0A6J5KYS8</accession>
<name>A0A6J5KYS8_9CAUD</name>
<organism evidence="1">
    <name type="scientific">uncultured Caudovirales phage</name>
    <dbReference type="NCBI Taxonomy" id="2100421"/>
    <lineage>
        <taxon>Viruses</taxon>
        <taxon>Duplodnaviria</taxon>
        <taxon>Heunggongvirae</taxon>
        <taxon>Uroviricota</taxon>
        <taxon>Caudoviricetes</taxon>
        <taxon>Peduoviridae</taxon>
        <taxon>Maltschvirus</taxon>
        <taxon>Maltschvirus maltsch</taxon>
    </lineage>
</organism>
<dbReference type="EMBL" id="LR798231">
    <property type="protein sequence ID" value="CAB5208776.1"/>
    <property type="molecule type" value="Genomic_DNA"/>
</dbReference>
<protein>
    <submittedName>
        <fullName evidence="1">Uncharacterized protein</fullName>
    </submittedName>
</protein>
<evidence type="ECO:0000313" key="2">
    <source>
        <dbReference type="EMBL" id="CAB5208776.1"/>
    </source>
</evidence>
<dbReference type="EMBL" id="LR796187">
    <property type="protein sequence ID" value="CAB4126073.1"/>
    <property type="molecule type" value="Genomic_DNA"/>
</dbReference>
<proteinExistence type="predicted"/>